<evidence type="ECO:0000313" key="2">
    <source>
        <dbReference type="EMBL" id="AHH13165.1"/>
    </source>
</evidence>
<keyword evidence="1" id="KW-1133">Transmembrane helix</keyword>
<sequence length="44" mass="4749">MTLIESKPEFKGQLVSSLTVIAALAASYFVAQLFVALEKYLGIS</sequence>
<dbReference type="RefSeq" id="WP_277813259.1">
    <property type="nucleotide sequence ID" value="NZ_CP005712.1"/>
</dbReference>
<gene>
    <name evidence="2" type="ORF">BHO_0006002</name>
</gene>
<reference evidence="2" key="1">
    <citation type="submission" date="2013-04" db="EMBL/GenBank/DDBJ databases">
        <title>Comparative Genomics of Relapsing Fever Spirochetes.</title>
        <authorList>
            <person name="Schwan T.G."/>
            <person name="Raffel S.J."/>
            <person name="Porcella S.F."/>
            <person name="Martens C.A."/>
            <person name="Bruno D.P."/>
            <person name="Ricklefs S.M."/>
            <person name="Barbian K.B."/>
        </authorList>
    </citation>
    <scope>NUCLEOTIDE SEQUENCE</scope>
    <source>
        <strain evidence="2">YBT</strain>
        <plasmid evidence="2">unnamed</plasmid>
    </source>
</reference>
<accession>W5T1P5</accession>
<dbReference type="EMBL" id="CP005712">
    <property type="protein sequence ID" value="AHH13165.1"/>
    <property type="molecule type" value="Genomic_DNA"/>
</dbReference>
<keyword evidence="1" id="KW-0472">Membrane</keyword>
<evidence type="ECO:0000256" key="1">
    <source>
        <dbReference type="SAM" id="Phobius"/>
    </source>
</evidence>
<keyword evidence="2" id="KW-0614">Plasmid</keyword>
<dbReference type="HOGENOM" id="CLU_3213202_0_0_12"/>
<dbReference type="AlphaFoldDB" id="W5T1P5"/>
<protein>
    <submittedName>
        <fullName evidence="2">BDR-repeat family protein</fullName>
    </submittedName>
</protein>
<name>W5T1P5_BORHE</name>
<geneLocation type="plasmid" evidence="2">
    <name>unnamed</name>
</geneLocation>
<proteinExistence type="predicted"/>
<feature type="transmembrane region" description="Helical" evidence="1">
    <location>
        <begin position="14"/>
        <end position="37"/>
    </location>
</feature>
<keyword evidence="1" id="KW-0812">Transmembrane</keyword>
<organism evidence="2">
    <name type="scientific">Borrelia hermsii YBT</name>
    <dbReference type="NCBI Taxonomy" id="1313295"/>
    <lineage>
        <taxon>Bacteria</taxon>
        <taxon>Pseudomonadati</taxon>
        <taxon>Spirochaetota</taxon>
        <taxon>Spirochaetia</taxon>
        <taxon>Spirochaetales</taxon>
        <taxon>Borreliaceae</taxon>
        <taxon>Borrelia</taxon>
    </lineage>
</organism>